<keyword evidence="2" id="KW-1185">Reference proteome</keyword>
<dbReference type="RefSeq" id="XP_033533122.1">
    <property type="nucleotide sequence ID" value="XM_033683086.1"/>
</dbReference>
<dbReference type="GeneID" id="54423656"/>
<gene>
    <name evidence="1 3" type="ORF">P152DRAFT_57921</name>
</gene>
<name>A0A6G1G0N6_9PEZI</name>
<reference evidence="3" key="2">
    <citation type="submission" date="2020-04" db="EMBL/GenBank/DDBJ databases">
        <authorList>
            <consortium name="NCBI Genome Project"/>
        </authorList>
    </citation>
    <scope>NUCLEOTIDE SEQUENCE</scope>
    <source>
        <strain evidence="3">CBS 781.70</strain>
    </source>
</reference>
<dbReference type="Proteomes" id="UP000504638">
    <property type="component" value="Unplaced"/>
</dbReference>
<organism evidence="1">
    <name type="scientific">Eremomyces bilateralis CBS 781.70</name>
    <dbReference type="NCBI Taxonomy" id="1392243"/>
    <lineage>
        <taxon>Eukaryota</taxon>
        <taxon>Fungi</taxon>
        <taxon>Dikarya</taxon>
        <taxon>Ascomycota</taxon>
        <taxon>Pezizomycotina</taxon>
        <taxon>Dothideomycetes</taxon>
        <taxon>Dothideomycetes incertae sedis</taxon>
        <taxon>Eremomycetales</taxon>
        <taxon>Eremomycetaceae</taxon>
        <taxon>Eremomyces</taxon>
    </lineage>
</organism>
<sequence>MYLAPKTLQSREQRYAGPLWRHRFPLSHIPPGLYIIPRSIYSSRIARWDSKVLCSSPPVVEPLPYHWGRLRSSLFLWLLSSSSAITPQLPYHRVPIHEEAETTKADCESSNNIATTVESCTWPSIC</sequence>
<evidence type="ECO:0000313" key="2">
    <source>
        <dbReference type="Proteomes" id="UP000504638"/>
    </source>
</evidence>
<evidence type="ECO:0000313" key="3">
    <source>
        <dbReference type="RefSeq" id="XP_033533122.1"/>
    </source>
</evidence>
<dbReference type="EMBL" id="ML975161">
    <property type="protein sequence ID" value="KAF1811491.1"/>
    <property type="molecule type" value="Genomic_DNA"/>
</dbReference>
<reference evidence="1 3" key="1">
    <citation type="submission" date="2020-01" db="EMBL/GenBank/DDBJ databases">
        <authorList>
            <consortium name="DOE Joint Genome Institute"/>
            <person name="Haridas S."/>
            <person name="Albert R."/>
            <person name="Binder M."/>
            <person name="Bloem J."/>
            <person name="Labutti K."/>
            <person name="Salamov A."/>
            <person name="Andreopoulos B."/>
            <person name="Baker S.E."/>
            <person name="Barry K."/>
            <person name="Bills G."/>
            <person name="Bluhm B.H."/>
            <person name="Cannon C."/>
            <person name="Castanera R."/>
            <person name="Culley D.E."/>
            <person name="Daum C."/>
            <person name="Ezra D."/>
            <person name="Gonzalez J.B."/>
            <person name="Henrissat B."/>
            <person name="Kuo A."/>
            <person name="Liang C."/>
            <person name="Lipzen A."/>
            <person name="Lutzoni F."/>
            <person name="Magnuson J."/>
            <person name="Mondo S."/>
            <person name="Nolan M."/>
            <person name="Ohm R."/>
            <person name="Pangilinan J."/>
            <person name="Park H.-J."/>
            <person name="Ramirez L."/>
            <person name="Alfaro M."/>
            <person name="Sun H."/>
            <person name="Tritt A."/>
            <person name="Yoshinaga Y."/>
            <person name="Zwiers L.-H."/>
            <person name="Turgeon B.G."/>
            <person name="Goodwin S.B."/>
            <person name="Spatafora J.W."/>
            <person name="Crous P.W."/>
            <person name="Grigoriev I.V."/>
        </authorList>
    </citation>
    <scope>NUCLEOTIDE SEQUENCE</scope>
    <source>
        <strain evidence="1 3">CBS 781.70</strain>
    </source>
</reference>
<reference evidence="3" key="3">
    <citation type="submission" date="2025-04" db="UniProtKB">
        <authorList>
            <consortium name="RefSeq"/>
        </authorList>
    </citation>
    <scope>IDENTIFICATION</scope>
    <source>
        <strain evidence="3">CBS 781.70</strain>
    </source>
</reference>
<protein>
    <submittedName>
        <fullName evidence="1 3">Uncharacterized protein</fullName>
    </submittedName>
</protein>
<evidence type="ECO:0000313" key="1">
    <source>
        <dbReference type="EMBL" id="KAF1811491.1"/>
    </source>
</evidence>
<proteinExistence type="predicted"/>
<dbReference type="AlphaFoldDB" id="A0A6G1G0N6"/>
<accession>A0A6G1G0N6</accession>